<organism evidence="3">
    <name type="scientific">termite gut metagenome</name>
    <dbReference type="NCBI Taxonomy" id="433724"/>
    <lineage>
        <taxon>unclassified sequences</taxon>
        <taxon>metagenomes</taxon>
        <taxon>organismal metagenomes</taxon>
    </lineage>
</organism>
<evidence type="ECO:0000313" key="3">
    <source>
        <dbReference type="EMBL" id="KAA6346327.1"/>
    </source>
</evidence>
<dbReference type="InterPro" id="IPR027417">
    <property type="entry name" value="P-loop_NTPase"/>
</dbReference>
<sequence length="653" mass="76774">MANFSIIALKVLQDNPDSVRKVLPKEGGWYLFNQSYIVEKNVLKKNENYPLKDDFFGKNISISAIVGKNGSGKSSLLELFFRMLYNLSVKMELFDDKKAEVIENINAEVYFISNKHFCGLKNDNTSVYIFKQDIADRFELNTSTIDWKDKTTKDGQNYLESFFYSIVVNYSIQAYISNDYDKNKTTGLSWIDYLFHKNDGYLTPLVLNPKRDDGTVNMNTEYGLSIQRLSALLIKNNDFVEGYVFNSIKLADYRSKIKNKFKKPNIPISDYSENGRFKTISKEFNRQYKIDLDLNSINDKYLKTAYYYLVQKAISISRTYNNYKKNKIGVSNVSKILTWQFVTHDASKEFKKIEKLVTQIQEDKSHITLKIRQVVNFLKYAEVHPNDDFSKIGYDYFLPKNEKGEIEVKDLPLDKIIERLPPSFYQQEIIFKKKEDTNKKDDITIRDMSSGERQFLFSMSTVLYHIKNLMSVSENEEKRVKYKNFNIVLDEIELCFHPEYQREFVKKLIGYLERLVENETNNYHFNIILSTHSPFILSDIPKCNVLFLKEGKQCYEMQEDTFGANIHSLLQNAFFLNGTIGEFAKEKINKMFERLHKGEIDENLYKEIKLVSEPFIRSQLLKLYNELVLNKKVEDLEKRITELENLLERNDKD</sequence>
<feature type="domain" description="Endonuclease GajA/Old nuclease/RecF-like AAA" evidence="2">
    <location>
        <begin position="54"/>
        <end position="536"/>
    </location>
</feature>
<dbReference type="SUPFAM" id="SSF52540">
    <property type="entry name" value="P-loop containing nucleoside triphosphate hydrolases"/>
    <property type="match status" value="1"/>
</dbReference>
<evidence type="ECO:0000313" key="4">
    <source>
        <dbReference type="EMBL" id="KAA6346330.1"/>
    </source>
</evidence>
<dbReference type="Pfam" id="PF13175">
    <property type="entry name" value="AAA_15"/>
    <property type="match status" value="1"/>
</dbReference>
<evidence type="ECO:0000256" key="1">
    <source>
        <dbReference type="SAM" id="Coils"/>
    </source>
</evidence>
<proteinExistence type="predicted"/>
<accession>A0A5J4SJY4</accession>
<dbReference type="Gene3D" id="3.40.50.300">
    <property type="entry name" value="P-loop containing nucleotide triphosphate hydrolases"/>
    <property type="match status" value="2"/>
</dbReference>
<comment type="caution">
    <text evidence="3">The sequence shown here is derived from an EMBL/GenBank/DDBJ whole genome shotgun (WGS) entry which is preliminary data.</text>
</comment>
<feature type="coiled-coil region" evidence="1">
    <location>
        <begin position="626"/>
        <end position="653"/>
    </location>
</feature>
<dbReference type="InterPro" id="IPR041685">
    <property type="entry name" value="AAA_GajA/Old/RecF-like"/>
</dbReference>
<dbReference type="EMBL" id="SNRY01000134">
    <property type="protein sequence ID" value="KAA6346330.1"/>
    <property type="molecule type" value="Genomic_DNA"/>
</dbReference>
<protein>
    <recommendedName>
        <fullName evidence="2">Endonuclease GajA/Old nuclease/RecF-like AAA domain-containing protein</fullName>
    </recommendedName>
</protein>
<dbReference type="AlphaFoldDB" id="A0A5J4SJY4"/>
<reference evidence="3" key="1">
    <citation type="submission" date="2019-03" db="EMBL/GenBank/DDBJ databases">
        <title>Single cell metagenomics reveals metabolic interactions within the superorganism composed of flagellate Streblomastix strix and complex community of Bacteroidetes bacteria on its surface.</title>
        <authorList>
            <person name="Treitli S.C."/>
            <person name="Kolisko M."/>
            <person name="Husnik F."/>
            <person name="Keeling P."/>
            <person name="Hampl V."/>
        </authorList>
    </citation>
    <scope>NUCLEOTIDE SEQUENCE</scope>
    <source>
        <strain evidence="3">STM</strain>
    </source>
</reference>
<gene>
    <name evidence="3" type="ORF">EZS27_006149</name>
    <name evidence="4" type="ORF">EZS27_006152</name>
</gene>
<dbReference type="EMBL" id="SNRY01000134">
    <property type="protein sequence ID" value="KAA6346327.1"/>
    <property type="molecule type" value="Genomic_DNA"/>
</dbReference>
<evidence type="ECO:0000259" key="2">
    <source>
        <dbReference type="Pfam" id="PF13175"/>
    </source>
</evidence>
<name>A0A5J4SJY4_9ZZZZ</name>
<keyword evidence="1" id="KW-0175">Coiled coil</keyword>